<dbReference type="InterPro" id="IPR009003">
    <property type="entry name" value="Peptidase_S1_PA"/>
</dbReference>
<dbReference type="Gene3D" id="2.40.10.10">
    <property type="entry name" value="Trypsin-like serine proteases"/>
    <property type="match status" value="2"/>
</dbReference>
<dbReference type="Proteomes" id="UP001497392">
    <property type="component" value="Unassembled WGS sequence"/>
</dbReference>
<dbReference type="Pfam" id="PF13365">
    <property type="entry name" value="Trypsin_2"/>
    <property type="match status" value="1"/>
</dbReference>
<reference evidence="1 2" key="1">
    <citation type="submission" date="2024-06" db="EMBL/GenBank/DDBJ databases">
        <authorList>
            <person name="Kraege A."/>
            <person name="Thomma B."/>
        </authorList>
    </citation>
    <scope>NUCLEOTIDE SEQUENCE [LARGE SCALE GENOMIC DNA]</scope>
</reference>
<name>A0ABP1G6B6_9CHLO</name>
<evidence type="ECO:0000313" key="1">
    <source>
        <dbReference type="EMBL" id="CAL5225402.1"/>
    </source>
</evidence>
<dbReference type="PANTHER" id="PTHR36234">
    <property type="entry name" value="LYSYL ENDOPEPTIDASE"/>
    <property type="match status" value="1"/>
</dbReference>
<dbReference type="SUPFAM" id="SSF50494">
    <property type="entry name" value="Trypsin-like serine proteases"/>
    <property type="match status" value="1"/>
</dbReference>
<proteinExistence type="predicted"/>
<dbReference type="InterPro" id="IPR043504">
    <property type="entry name" value="Peptidase_S1_PA_chymotrypsin"/>
</dbReference>
<dbReference type="PANTHER" id="PTHR36234:SF5">
    <property type="entry name" value="LYSYL ENDOPEPTIDASE"/>
    <property type="match status" value="1"/>
</dbReference>
<comment type="caution">
    <text evidence="1">The sequence shown here is derived from an EMBL/GenBank/DDBJ whole genome shotgun (WGS) entry which is preliminary data.</text>
</comment>
<protein>
    <submittedName>
        <fullName evidence="1">G8212 protein</fullName>
    </submittedName>
</protein>
<keyword evidence="2" id="KW-1185">Reference proteome</keyword>
<evidence type="ECO:0000313" key="2">
    <source>
        <dbReference type="Proteomes" id="UP001497392"/>
    </source>
</evidence>
<accession>A0ABP1G6B6</accession>
<dbReference type="EMBL" id="CAXHTA020000012">
    <property type="protein sequence ID" value="CAL5225402.1"/>
    <property type="molecule type" value="Genomic_DNA"/>
</dbReference>
<gene>
    <name evidence="1" type="primary">g8212</name>
    <name evidence="1" type="ORF">VP750_LOCUS7061</name>
</gene>
<organism evidence="1 2">
    <name type="scientific">Coccomyxa viridis</name>
    <dbReference type="NCBI Taxonomy" id="1274662"/>
    <lineage>
        <taxon>Eukaryota</taxon>
        <taxon>Viridiplantae</taxon>
        <taxon>Chlorophyta</taxon>
        <taxon>core chlorophytes</taxon>
        <taxon>Trebouxiophyceae</taxon>
        <taxon>Trebouxiophyceae incertae sedis</taxon>
        <taxon>Coccomyxaceae</taxon>
        <taxon>Coccomyxa</taxon>
    </lineage>
</organism>
<sequence length="741" mass="81113">MCAPVVACSKLYLGLHPWQGAFSTPSSFLVQDFLGIEAFGSIQPTEVEDGSFLWLRRFESPAEVPEHLLVFNNVELPSGAELAIFSPSATEGYTKCLHSCMHVTPESVPPSGRLTSTPMEGREVVLMYMQPAGMGAEYQAVVDVLYVMQGFGSQLVEVHRARQRRRLLQEQPDAIGTNIPVHDIQQNTSATAICTESISCDDTYARIAPGVVAIYCVDPVSKTSGLCTGSIVNAPLGNRYLLTADHCLRDKVRLLNFEFWLLIFNYKTACNSSIVPPITEVLQGTRLIYYNTDSDILLLSIPGAIPDHYEAYHLGFDAAMNAVPTSAVVIHHPDGSPKSISYVNSSGISTNFTRPQFPGGEIQPTDITHLQVAYDAGSTQGGSSGAPLIDAQSQLIVGVLSGGHASCDDPNAFDYYGRLAVAWNSGLYQYLSGDVHLQKGDSFANPSTLNLHANDTLPGTKPGPHGPTLGIFPTVLHFDPENQYQNISYYLTDEPDTNDTITLFVTAFGLEGNTIDVEPLLQYDKGVHNLTRANYGHQYQTRINVTGWDKGQVPDNMLRFILLVNVTSSAFPSHNTVITVKGIIQQQAVHWSEWQPAVVPQLPFHATKTQNPVTSPSGRAVFKLDFMAAGAQSYVDVLVCREPEPANLPLSDGTVTCYRNDTFIWTIAPDRSPFGSKDCIYMPRTMWEGGNTYYIVNSDTDDFNAVMPMSTLTQVYIAYTNASNAISLLQPGRPSKPYLLR</sequence>